<comment type="caution">
    <text evidence="2">The sequence shown here is derived from an EMBL/GenBank/DDBJ whole genome shotgun (WGS) entry which is preliminary data.</text>
</comment>
<dbReference type="EMBL" id="VIFY01000088">
    <property type="protein sequence ID" value="TQB71132.1"/>
    <property type="molecule type" value="Genomic_DNA"/>
</dbReference>
<sequence>MHANRVAREIILFRSSVGYEYLGVLNARTAVEGSSGQSASTGWQSTWHRKCGIVPLRLHCRPHVAILNGHASPEEGREGEAPRQHPSDQGIREAVDRRPVARTERESARAKKIGSCFAFAVAVVQHSPSAADVRLSHSSTGREHHLPRARLNFWAGQSRRYHVPDDRKLIELARPYCDGFMQRHYTGGGDSGAYE</sequence>
<proteinExistence type="predicted"/>
<feature type="region of interest" description="Disordered" evidence="1">
    <location>
        <begin position="71"/>
        <end position="106"/>
    </location>
</feature>
<feature type="compositionally biased region" description="Basic and acidic residues" evidence="1">
    <location>
        <begin position="72"/>
        <end position="106"/>
    </location>
</feature>
<dbReference type="AlphaFoldDB" id="A0A507QVI7"/>
<gene>
    <name evidence="2" type="ORF">MPDQ_007788</name>
</gene>
<evidence type="ECO:0000256" key="1">
    <source>
        <dbReference type="SAM" id="MobiDB-lite"/>
    </source>
</evidence>
<accession>A0A507QVI7</accession>
<dbReference type="Proteomes" id="UP000319663">
    <property type="component" value="Unassembled WGS sequence"/>
</dbReference>
<reference evidence="2 3" key="1">
    <citation type="submission" date="2019-06" db="EMBL/GenBank/DDBJ databases">
        <title>Wine fermentation using esterase from Monascus purpureus.</title>
        <authorList>
            <person name="Geng C."/>
            <person name="Zhang Y."/>
        </authorList>
    </citation>
    <scope>NUCLEOTIDE SEQUENCE [LARGE SCALE GENOMIC DNA]</scope>
    <source>
        <strain evidence="2">HQ1</strain>
    </source>
</reference>
<evidence type="ECO:0000313" key="3">
    <source>
        <dbReference type="Proteomes" id="UP000319663"/>
    </source>
</evidence>
<keyword evidence="3" id="KW-1185">Reference proteome</keyword>
<evidence type="ECO:0000313" key="2">
    <source>
        <dbReference type="EMBL" id="TQB71132.1"/>
    </source>
</evidence>
<protein>
    <submittedName>
        <fullName evidence="2">Uncharacterized protein</fullName>
    </submittedName>
</protein>
<organism evidence="2 3">
    <name type="scientific">Monascus purpureus</name>
    <name type="common">Red mold</name>
    <name type="synonym">Monascus anka</name>
    <dbReference type="NCBI Taxonomy" id="5098"/>
    <lineage>
        <taxon>Eukaryota</taxon>
        <taxon>Fungi</taxon>
        <taxon>Dikarya</taxon>
        <taxon>Ascomycota</taxon>
        <taxon>Pezizomycotina</taxon>
        <taxon>Eurotiomycetes</taxon>
        <taxon>Eurotiomycetidae</taxon>
        <taxon>Eurotiales</taxon>
        <taxon>Aspergillaceae</taxon>
        <taxon>Monascus</taxon>
    </lineage>
</organism>
<name>A0A507QVI7_MONPU</name>